<keyword evidence="5 6" id="KW-0472">Membrane</keyword>
<evidence type="ECO:0000313" key="8">
    <source>
        <dbReference type="Proteomes" id="UP000538931"/>
    </source>
</evidence>
<feature type="transmembrane region" description="Helical" evidence="6">
    <location>
        <begin position="252"/>
        <end position="272"/>
    </location>
</feature>
<accession>A0A7W1WWY9</accession>
<sequence length="409" mass="44083">MTHTRYWPLQLMLGWLNLVLTAPIIYLYLGLPMIMRQHGWSGIEIGLFQLAGLPAVFKFLLATPVDRYHFGRCTYRSWSALLMALYASVLILLALYDIQHTPWSLLFSLALAASLIGTWADIPVNALAITYLPESERIRAGAIRSAATSLGAIVGGGIMLLMQTHLGWAWPFVALALLLVSGVVLLACLRQYVPVCQTAVTAQRAGLKEWLNFFATPDFRRWSWLILLYFPFIGAAWVYVKPLMLDQGFDASRIAAIVGIGGGLVGALGSLAGSRLTRHFGSGLALPAFALLSVGAISGLLLVTALEMPFIVFAAAALLTALAMGMASGLIFGLMMYHTRPGLAAVDYGIQSSLFAVVRTLVPMAAGIMLGHFGSLGMLFGLLAGVILAFILASGLRHSITAFIQTQRL</sequence>
<dbReference type="SUPFAM" id="SSF103473">
    <property type="entry name" value="MFS general substrate transporter"/>
    <property type="match status" value="1"/>
</dbReference>
<dbReference type="Proteomes" id="UP000538931">
    <property type="component" value="Unassembled WGS sequence"/>
</dbReference>
<dbReference type="RefSeq" id="WP_181737939.1">
    <property type="nucleotide sequence ID" value="NZ_JACEMT010000041.1"/>
</dbReference>
<dbReference type="InterPro" id="IPR036259">
    <property type="entry name" value="MFS_trans_sf"/>
</dbReference>
<proteinExistence type="predicted"/>
<evidence type="ECO:0000313" key="7">
    <source>
        <dbReference type="EMBL" id="MBA4501759.1"/>
    </source>
</evidence>
<feature type="transmembrane region" description="Helical" evidence="6">
    <location>
        <begin position="310"/>
        <end position="336"/>
    </location>
</feature>
<keyword evidence="2" id="KW-0813">Transport</keyword>
<evidence type="ECO:0000256" key="6">
    <source>
        <dbReference type="SAM" id="Phobius"/>
    </source>
</evidence>
<organism evidence="7 8">
    <name type="scientific">Marinobacterium marinum</name>
    <dbReference type="NCBI Taxonomy" id="2756129"/>
    <lineage>
        <taxon>Bacteria</taxon>
        <taxon>Pseudomonadati</taxon>
        <taxon>Pseudomonadota</taxon>
        <taxon>Gammaproteobacteria</taxon>
        <taxon>Oceanospirillales</taxon>
        <taxon>Oceanospirillaceae</taxon>
        <taxon>Marinobacterium</taxon>
    </lineage>
</organism>
<comment type="subcellular location">
    <subcellularLocation>
        <location evidence="1">Membrane</location>
        <topology evidence="1">Multi-pass membrane protein</topology>
    </subcellularLocation>
</comment>
<evidence type="ECO:0000256" key="1">
    <source>
        <dbReference type="ARBA" id="ARBA00004141"/>
    </source>
</evidence>
<feature type="transmembrane region" description="Helical" evidence="6">
    <location>
        <begin position="284"/>
        <end position="304"/>
    </location>
</feature>
<dbReference type="InterPro" id="IPR011701">
    <property type="entry name" value="MFS"/>
</dbReference>
<feature type="transmembrane region" description="Helical" evidence="6">
    <location>
        <begin position="348"/>
        <end position="370"/>
    </location>
</feature>
<dbReference type="PANTHER" id="PTHR12778:SF10">
    <property type="entry name" value="MAJOR FACILITATOR SUPERFAMILY DOMAIN-CONTAINING PROTEIN 3"/>
    <property type="match status" value="1"/>
</dbReference>
<evidence type="ECO:0000256" key="2">
    <source>
        <dbReference type="ARBA" id="ARBA00022448"/>
    </source>
</evidence>
<dbReference type="EMBL" id="JACEMT010000041">
    <property type="protein sequence ID" value="MBA4501759.1"/>
    <property type="molecule type" value="Genomic_DNA"/>
</dbReference>
<feature type="transmembrane region" description="Helical" evidence="6">
    <location>
        <begin position="12"/>
        <end position="35"/>
    </location>
</feature>
<keyword evidence="4 6" id="KW-1133">Transmembrane helix</keyword>
<protein>
    <submittedName>
        <fullName evidence="7">MFS transporter</fullName>
    </submittedName>
</protein>
<gene>
    <name evidence="7" type="ORF">H1S06_05210</name>
</gene>
<reference evidence="7 8" key="1">
    <citation type="submission" date="2020-07" db="EMBL/GenBank/DDBJ databases">
        <title>Bacterium isolated from marien macroalgae.</title>
        <authorList>
            <person name="Zhu K."/>
            <person name="Lu D."/>
            <person name="Du Z."/>
        </authorList>
    </citation>
    <scope>NUCLEOTIDE SEQUENCE [LARGE SCALE GENOMIC DNA]</scope>
    <source>
        <strain evidence="7 8">3-1745</strain>
    </source>
</reference>
<dbReference type="PANTHER" id="PTHR12778">
    <property type="entry name" value="SOLUTE CARRIER FAMILY 33 ACETYL-COA TRANSPORTER -RELATED"/>
    <property type="match status" value="1"/>
</dbReference>
<comment type="caution">
    <text evidence="7">The sequence shown here is derived from an EMBL/GenBank/DDBJ whole genome shotgun (WGS) entry which is preliminary data.</text>
</comment>
<evidence type="ECO:0000256" key="4">
    <source>
        <dbReference type="ARBA" id="ARBA00022989"/>
    </source>
</evidence>
<evidence type="ECO:0000256" key="3">
    <source>
        <dbReference type="ARBA" id="ARBA00022692"/>
    </source>
</evidence>
<feature type="transmembrane region" description="Helical" evidence="6">
    <location>
        <begin position="77"/>
        <end position="96"/>
    </location>
</feature>
<feature type="transmembrane region" description="Helical" evidence="6">
    <location>
        <begin position="102"/>
        <end position="120"/>
    </location>
</feature>
<feature type="transmembrane region" description="Helical" evidence="6">
    <location>
        <begin position="47"/>
        <end position="65"/>
    </location>
</feature>
<dbReference type="Pfam" id="PF07690">
    <property type="entry name" value="MFS_1"/>
    <property type="match status" value="1"/>
</dbReference>
<dbReference type="InterPro" id="IPR004752">
    <property type="entry name" value="AmpG_permease/AT-1"/>
</dbReference>
<feature type="transmembrane region" description="Helical" evidence="6">
    <location>
        <begin position="141"/>
        <end position="162"/>
    </location>
</feature>
<dbReference type="GO" id="GO:0022857">
    <property type="term" value="F:transmembrane transporter activity"/>
    <property type="evidence" value="ECO:0007669"/>
    <property type="project" value="InterPro"/>
</dbReference>
<keyword evidence="3 6" id="KW-0812">Transmembrane</keyword>
<dbReference type="Gene3D" id="1.20.1250.20">
    <property type="entry name" value="MFS general substrate transporter like domains"/>
    <property type="match status" value="1"/>
</dbReference>
<feature type="transmembrane region" description="Helical" evidence="6">
    <location>
        <begin position="222"/>
        <end position="240"/>
    </location>
</feature>
<name>A0A7W1WWY9_9GAMM</name>
<feature type="transmembrane region" description="Helical" evidence="6">
    <location>
        <begin position="168"/>
        <end position="189"/>
    </location>
</feature>
<keyword evidence="8" id="KW-1185">Reference proteome</keyword>
<feature type="transmembrane region" description="Helical" evidence="6">
    <location>
        <begin position="376"/>
        <end position="396"/>
    </location>
</feature>
<evidence type="ECO:0000256" key="5">
    <source>
        <dbReference type="ARBA" id="ARBA00023136"/>
    </source>
</evidence>
<dbReference type="AlphaFoldDB" id="A0A7W1WWY9"/>
<dbReference type="GO" id="GO:0016020">
    <property type="term" value="C:membrane"/>
    <property type="evidence" value="ECO:0007669"/>
    <property type="project" value="UniProtKB-SubCell"/>
</dbReference>